<evidence type="ECO:0000313" key="2">
    <source>
        <dbReference type="EMBL" id="ESP93078.1"/>
    </source>
</evidence>
<dbReference type="Proteomes" id="UP000017820">
    <property type="component" value="Unassembled WGS sequence"/>
</dbReference>
<gene>
    <name evidence="2" type="ORF">PL2TA16_03710</name>
</gene>
<keyword evidence="1" id="KW-0732">Signal</keyword>
<dbReference type="PATRIC" id="fig|1353533.3.peg.2687"/>
<evidence type="ECO:0000313" key="3">
    <source>
        <dbReference type="Proteomes" id="UP000017820"/>
    </source>
</evidence>
<dbReference type="GeneID" id="29922837"/>
<sequence>MFRVSLFILIALFSKITFAKQIDTQVTHVGCHVNNNICYIYIPKVNNGSAIPSSNNCPNRHLDSIRWDTSKIKNADAILAILLSAQTTQKKVSIWIPDDSSSCVSGFPTLSFAHIRG</sequence>
<dbReference type="EMBL" id="AUSV01000038">
    <property type="protein sequence ID" value="ESP93078.1"/>
    <property type="molecule type" value="Genomic_DNA"/>
</dbReference>
<organism evidence="2 3">
    <name type="scientific">Pseudoalteromonas luteoviolacea (strain 2ta16)</name>
    <dbReference type="NCBI Taxonomy" id="1353533"/>
    <lineage>
        <taxon>Bacteria</taxon>
        <taxon>Pseudomonadati</taxon>
        <taxon>Pseudomonadota</taxon>
        <taxon>Gammaproteobacteria</taxon>
        <taxon>Alteromonadales</taxon>
        <taxon>Pseudoalteromonadaceae</taxon>
        <taxon>Pseudoalteromonas</taxon>
    </lineage>
</organism>
<dbReference type="RefSeq" id="WP_023399586.1">
    <property type="nucleotide sequence ID" value="NZ_AUSV01000038.1"/>
</dbReference>
<evidence type="ECO:0000256" key="1">
    <source>
        <dbReference type="SAM" id="SignalP"/>
    </source>
</evidence>
<feature type="chain" id="PRO_5004719170" evidence="1">
    <location>
        <begin position="20"/>
        <end position="117"/>
    </location>
</feature>
<comment type="caution">
    <text evidence="2">The sequence shown here is derived from an EMBL/GenBank/DDBJ whole genome shotgun (WGS) entry which is preliminary data.</text>
</comment>
<reference evidence="2 3" key="1">
    <citation type="submission" date="2013-07" db="EMBL/GenBank/DDBJ databases">
        <title>Draft genome sequence of Pseudoalteromonas luteoviolacea 2ta16.</title>
        <authorList>
            <person name="Allen E.E."/>
            <person name="Azam F."/>
            <person name="Podell S."/>
        </authorList>
    </citation>
    <scope>NUCLEOTIDE SEQUENCE [LARGE SCALE GENOMIC DNA]</scope>
    <source>
        <strain evidence="2 3">2ta16</strain>
    </source>
</reference>
<accession>V4HTH1</accession>
<proteinExistence type="predicted"/>
<protein>
    <submittedName>
        <fullName evidence="2">Uncharacterized protein</fullName>
    </submittedName>
</protein>
<feature type="signal peptide" evidence="1">
    <location>
        <begin position="1"/>
        <end position="19"/>
    </location>
</feature>
<dbReference type="AlphaFoldDB" id="V4HTH1"/>
<name>V4HTH1_PSEL2</name>